<accession>A0A3N6PH51</accession>
<keyword evidence="8" id="KW-0808">Transferase</keyword>
<dbReference type="SUPFAM" id="SSF55874">
    <property type="entry name" value="ATPase domain of HSP90 chaperone/DNA topoisomerase II/histidine kinase"/>
    <property type="match status" value="1"/>
</dbReference>
<comment type="caution">
    <text evidence="8">The sequence shown here is derived from an EMBL/GenBank/DDBJ whole genome shotgun (WGS) entry which is preliminary data.</text>
</comment>
<dbReference type="InterPro" id="IPR036890">
    <property type="entry name" value="HATPase_C_sf"/>
</dbReference>
<gene>
    <name evidence="8" type="ORF">EA473_04035</name>
</gene>
<sequence length="366" mass="39323">MTETSSLDVLLLEDNPDEAVLVERVVRGSGAIESRGQDAIVNVGEWHHAVSLEEAVDVLGRTSVDIVLSDLMVPDSRGVDTIATLVGHAPTVPIIALTSHDETVAGTQTIEAGAQDYIAKGQVESELVGRAIRYAIQRKQHELELVEANRRLALLNRIIGHDVQREMSVAVGRAGQLGTQMDADDTEAFESLNDALENVVKFTDAAADVVTLVEQGAEDALESRSIDAIVEAEVDRFTREHPTVEFSVDGTESEATVLATPMLGSVFEHLFAEAIRHHDHEHPRPHVAIADDDESVTVTIQGEGVALSDGQEAFLNAQGTPPEAARRMRTGLYLATTAIEQLGGTISVTPGPEIVVALERSLESDE</sequence>
<keyword evidence="8" id="KW-0418">Kinase</keyword>
<dbReference type="SMART" id="SM00448">
    <property type="entry name" value="REC"/>
    <property type="match status" value="1"/>
</dbReference>
<dbReference type="Proteomes" id="UP000282323">
    <property type="component" value="Unassembled WGS sequence"/>
</dbReference>
<dbReference type="GO" id="GO:0032993">
    <property type="term" value="C:protein-DNA complex"/>
    <property type="evidence" value="ECO:0007669"/>
    <property type="project" value="TreeGrafter"/>
</dbReference>
<dbReference type="GO" id="GO:0000976">
    <property type="term" value="F:transcription cis-regulatory region binding"/>
    <property type="evidence" value="ECO:0007669"/>
    <property type="project" value="TreeGrafter"/>
</dbReference>
<dbReference type="RefSeq" id="WP_124194366.1">
    <property type="nucleotide sequence ID" value="NZ_REGA01000002.1"/>
</dbReference>
<organism evidence="8 9">
    <name type="scientific">Natrarchaeobius chitinivorans</name>
    <dbReference type="NCBI Taxonomy" id="1679083"/>
    <lineage>
        <taxon>Archaea</taxon>
        <taxon>Methanobacteriati</taxon>
        <taxon>Methanobacteriota</taxon>
        <taxon>Stenosarchaea group</taxon>
        <taxon>Halobacteria</taxon>
        <taxon>Halobacteriales</taxon>
        <taxon>Natrialbaceae</taxon>
        <taxon>Natrarchaeobius</taxon>
    </lineage>
</organism>
<dbReference type="GO" id="GO:0006355">
    <property type="term" value="P:regulation of DNA-templated transcription"/>
    <property type="evidence" value="ECO:0007669"/>
    <property type="project" value="TreeGrafter"/>
</dbReference>
<dbReference type="OrthoDB" id="3369at2157"/>
<dbReference type="EMBL" id="REGA01000002">
    <property type="protein sequence ID" value="RQG97245.1"/>
    <property type="molecule type" value="Genomic_DNA"/>
</dbReference>
<keyword evidence="1 6" id="KW-0597">Phosphoprotein</keyword>
<evidence type="ECO:0000313" key="8">
    <source>
        <dbReference type="EMBL" id="RQG97245.1"/>
    </source>
</evidence>
<dbReference type="Pfam" id="PF00072">
    <property type="entry name" value="Response_reg"/>
    <property type="match status" value="1"/>
</dbReference>
<keyword evidence="5" id="KW-0804">Transcription</keyword>
<evidence type="ECO:0000256" key="1">
    <source>
        <dbReference type="ARBA" id="ARBA00022553"/>
    </source>
</evidence>
<dbReference type="InterPro" id="IPR011006">
    <property type="entry name" value="CheY-like_superfamily"/>
</dbReference>
<dbReference type="PANTHER" id="PTHR48111:SF1">
    <property type="entry name" value="TWO-COMPONENT RESPONSE REGULATOR ORR33"/>
    <property type="match status" value="1"/>
</dbReference>
<dbReference type="PROSITE" id="PS50110">
    <property type="entry name" value="RESPONSE_REGULATORY"/>
    <property type="match status" value="1"/>
</dbReference>
<dbReference type="InterPro" id="IPR039420">
    <property type="entry name" value="WalR-like"/>
</dbReference>
<dbReference type="Gene3D" id="3.40.50.2300">
    <property type="match status" value="1"/>
</dbReference>
<evidence type="ECO:0000256" key="5">
    <source>
        <dbReference type="ARBA" id="ARBA00023163"/>
    </source>
</evidence>
<dbReference type="CDD" id="cd00156">
    <property type="entry name" value="REC"/>
    <property type="match status" value="1"/>
</dbReference>
<keyword evidence="9" id="KW-1185">Reference proteome</keyword>
<evidence type="ECO:0000256" key="6">
    <source>
        <dbReference type="PROSITE-ProRule" id="PRU00169"/>
    </source>
</evidence>
<dbReference type="GO" id="GO:0016301">
    <property type="term" value="F:kinase activity"/>
    <property type="evidence" value="ECO:0007669"/>
    <property type="project" value="UniProtKB-KW"/>
</dbReference>
<dbReference type="InterPro" id="IPR001789">
    <property type="entry name" value="Sig_transdc_resp-reg_receiver"/>
</dbReference>
<keyword evidence="3" id="KW-0805">Transcription regulation</keyword>
<evidence type="ECO:0000256" key="3">
    <source>
        <dbReference type="ARBA" id="ARBA00023015"/>
    </source>
</evidence>
<keyword evidence="2" id="KW-0902">Two-component regulatory system</keyword>
<name>A0A3N6PH51_NATCH</name>
<evidence type="ECO:0000259" key="7">
    <source>
        <dbReference type="PROSITE" id="PS50110"/>
    </source>
</evidence>
<feature type="domain" description="Response regulatory" evidence="7">
    <location>
        <begin position="8"/>
        <end position="135"/>
    </location>
</feature>
<dbReference type="SUPFAM" id="SSF52172">
    <property type="entry name" value="CheY-like"/>
    <property type="match status" value="1"/>
</dbReference>
<dbReference type="AlphaFoldDB" id="A0A3N6PH51"/>
<feature type="modified residue" description="4-aspartylphosphate" evidence="6">
    <location>
        <position position="70"/>
    </location>
</feature>
<dbReference type="GO" id="GO:0000156">
    <property type="term" value="F:phosphorelay response regulator activity"/>
    <property type="evidence" value="ECO:0007669"/>
    <property type="project" value="TreeGrafter"/>
</dbReference>
<dbReference type="PANTHER" id="PTHR48111">
    <property type="entry name" value="REGULATOR OF RPOS"/>
    <property type="match status" value="1"/>
</dbReference>
<proteinExistence type="predicted"/>
<reference evidence="8 9" key="1">
    <citation type="submission" date="2018-10" db="EMBL/GenBank/DDBJ databases">
        <title>Natrarchaeobius chitinivorans gen. nov., sp. nov., and Natrarchaeobius haloalkaliphilus sp. nov., alkaliphilic, chitin-utilizing haloarchaea from hypersaline alkaline lakes.</title>
        <authorList>
            <person name="Sorokin D.Y."/>
            <person name="Elcheninov A.G."/>
            <person name="Kostrikina N.A."/>
            <person name="Bale N.J."/>
            <person name="Sinninghe Damste J.S."/>
            <person name="Khijniak T.V."/>
            <person name="Kublanov I.V."/>
            <person name="Toshchakov S.V."/>
        </authorList>
    </citation>
    <scope>NUCLEOTIDE SEQUENCE [LARGE SCALE GENOMIC DNA]</scope>
    <source>
        <strain evidence="8 9">AArcht4T</strain>
    </source>
</reference>
<dbReference type="Gene3D" id="3.30.565.10">
    <property type="entry name" value="Histidine kinase-like ATPase, C-terminal domain"/>
    <property type="match status" value="1"/>
</dbReference>
<dbReference type="GO" id="GO:0005829">
    <property type="term" value="C:cytosol"/>
    <property type="evidence" value="ECO:0007669"/>
    <property type="project" value="TreeGrafter"/>
</dbReference>
<evidence type="ECO:0000256" key="4">
    <source>
        <dbReference type="ARBA" id="ARBA00023125"/>
    </source>
</evidence>
<evidence type="ECO:0000313" key="9">
    <source>
        <dbReference type="Proteomes" id="UP000282323"/>
    </source>
</evidence>
<evidence type="ECO:0000256" key="2">
    <source>
        <dbReference type="ARBA" id="ARBA00023012"/>
    </source>
</evidence>
<keyword evidence="4" id="KW-0238">DNA-binding</keyword>
<protein>
    <submittedName>
        <fullName evidence="8">Hybrid sensor histidine kinase/response regulator</fullName>
    </submittedName>
</protein>